<feature type="short sequence motif" description="GXSXG" evidence="4">
    <location>
        <begin position="373"/>
        <end position="377"/>
    </location>
</feature>
<name>A0AAX4J4E5_9PEZI</name>
<dbReference type="SUPFAM" id="SSF52151">
    <property type="entry name" value="FabD/lysophospholipase-like"/>
    <property type="match status" value="1"/>
</dbReference>
<evidence type="ECO:0000313" key="6">
    <source>
        <dbReference type="EMBL" id="WQF90370.1"/>
    </source>
</evidence>
<dbReference type="InterPro" id="IPR002641">
    <property type="entry name" value="PNPLA_dom"/>
</dbReference>
<dbReference type="AlphaFoldDB" id="A0AAX4J4E5"/>
<keyword evidence="3" id="KW-0443">Lipid metabolism</keyword>
<dbReference type="CDD" id="cd07199">
    <property type="entry name" value="Pat17_PNPLA8_PNPLA9_like"/>
    <property type="match status" value="1"/>
</dbReference>
<dbReference type="Gene3D" id="3.40.1090.10">
    <property type="entry name" value="Cytosolic phospholipase A2 catalytic domain"/>
    <property type="match status" value="1"/>
</dbReference>
<feature type="short sequence motif" description="GXGXXG" evidence="4">
    <location>
        <begin position="341"/>
        <end position="346"/>
    </location>
</feature>
<protein>
    <submittedName>
        <fullName evidence="6">Patatin-like phospholipase domain, Acyl transferase/acyl hydrolase/lysophospholipase</fullName>
    </submittedName>
</protein>
<dbReference type="GO" id="GO:0019369">
    <property type="term" value="P:arachidonate metabolic process"/>
    <property type="evidence" value="ECO:0007669"/>
    <property type="project" value="TreeGrafter"/>
</dbReference>
<dbReference type="EMBL" id="CP137315">
    <property type="protein sequence ID" value="WQF90370.1"/>
    <property type="molecule type" value="Genomic_DNA"/>
</dbReference>
<dbReference type="InterPro" id="IPR016035">
    <property type="entry name" value="Acyl_Trfase/lysoPLipase"/>
</dbReference>
<dbReference type="GO" id="GO:0016020">
    <property type="term" value="C:membrane"/>
    <property type="evidence" value="ECO:0007669"/>
    <property type="project" value="TreeGrafter"/>
</dbReference>
<keyword evidence="1" id="KW-0378">Hydrolase</keyword>
<keyword evidence="7" id="KW-1185">Reference proteome</keyword>
<sequence>MSDVLLFVARDIPSARRLLQSWASECSDLPPSHRPAVSVLVEKIRDVDEPVDLTRVVFDDQPSCCFSSIKVYRAGPSTGKIPNDVFSEVRCVRKRRQAERTLWDWHTLFRVSRGILQQLASAPEPAQGTNLAVSHVSAFDMSRLPQPLKKASPWLKDVWGEWIQQAVSVDDLRRTRLPIVANALSMDTVVSYDAFCEEKVFGELYHDALSAALIHQQFMPVTDAIAIVTSMVKAMMGELRLATPKGRREVRVRFLSQHRAGLALTKSSRLCLVCFVQPAEVFLPCECALCEICYRGYGNGELTGTVIVFDRCVLCETVFASGCAVRLKPPTAGCRVLALDGGGVKGIVQLRVLHEIQNLTGLPIQIFFDLAIGTSVGRLPLFHTRKRSTFRTDVFLGGINALSIGVLGSSLDTCEKDFVELARKIFPKASTRLGRWCQKLSQCVRLVCKDGIYSPSEPILRSITGEARLRGPRKSLYDRKPFEQMKVAVTSIESRTSTSKLFTTYTDHNAPTNLVRVVAGITSAAPVYFPPISLGSPKVAYYDGLEIPLLHARDEALRLSPRKVPDYILSVGNGIMRTTPNTLMNSLSRFAHFSLESLWGHRQYEKLGGPVGEAFNEFRIDPVLDMEAVALDDADAIGKLVQQLNRQFVVNSELRQRIKQLSLVMVASLFYFQFQTMPWINRRGEVVCQGFITCRYEDDSNMTRALAASYKGLSVIVAGNEYSVTADRRTSVDFTLPSWSLPFDIRLKHSGKSSSITGFPQSADGLVELQLHGGNLLRPTTKRSRVRSTYSPRLPKKRRLFL</sequence>
<dbReference type="KEGG" id="cdet:87951884"/>
<organism evidence="6 7">
    <name type="scientific">Colletotrichum destructivum</name>
    <dbReference type="NCBI Taxonomy" id="34406"/>
    <lineage>
        <taxon>Eukaryota</taxon>
        <taxon>Fungi</taxon>
        <taxon>Dikarya</taxon>
        <taxon>Ascomycota</taxon>
        <taxon>Pezizomycotina</taxon>
        <taxon>Sordariomycetes</taxon>
        <taxon>Hypocreomycetidae</taxon>
        <taxon>Glomerellales</taxon>
        <taxon>Glomerellaceae</taxon>
        <taxon>Colletotrichum</taxon>
        <taxon>Colletotrichum destructivum species complex</taxon>
    </lineage>
</organism>
<evidence type="ECO:0000256" key="4">
    <source>
        <dbReference type="PROSITE-ProRule" id="PRU01161"/>
    </source>
</evidence>
<dbReference type="GO" id="GO:0016042">
    <property type="term" value="P:lipid catabolic process"/>
    <property type="evidence" value="ECO:0007669"/>
    <property type="project" value="UniProtKB-KW"/>
</dbReference>
<reference evidence="7" key="1">
    <citation type="journal article" date="2023" name="bioRxiv">
        <title>Complete genome of the Medicago anthracnose fungus, Colletotrichum destructivum, reveals a mini-chromosome-like region within a core chromosome.</title>
        <authorList>
            <person name="Lapalu N."/>
            <person name="Simon A."/>
            <person name="Lu A."/>
            <person name="Plaumann P.-L."/>
            <person name="Amselem J."/>
            <person name="Pigne S."/>
            <person name="Auger A."/>
            <person name="Koch C."/>
            <person name="Dallery J.-F."/>
            <person name="O'Connell R.J."/>
        </authorList>
    </citation>
    <scope>NUCLEOTIDE SEQUENCE [LARGE SCALE GENOMIC DNA]</scope>
    <source>
        <strain evidence="7">CBS 520.97</strain>
    </source>
</reference>
<gene>
    <name evidence="6" type="ORF">CDEST_15384</name>
</gene>
<evidence type="ECO:0000313" key="7">
    <source>
        <dbReference type="Proteomes" id="UP001322277"/>
    </source>
</evidence>
<feature type="domain" description="PNPLA" evidence="5">
    <location>
        <begin position="337"/>
        <end position="585"/>
    </location>
</feature>
<dbReference type="Proteomes" id="UP001322277">
    <property type="component" value="Chromosome 11"/>
</dbReference>
<evidence type="ECO:0000256" key="1">
    <source>
        <dbReference type="ARBA" id="ARBA00022801"/>
    </source>
</evidence>
<dbReference type="PANTHER" id="PTHR24185">
    <property type="entry name" value="CALCIUM-INDEPENDENT PHOSPHOLIPASE A2-GAMMA"/>
    <property type="match status" value="1"/>
</dbReference>
<proteinExistence type="predicted"/>
<dbReference type="GO" id="GO:0047499">
    <property type="term" value="F:calcium-independent phospholipase A2 activity"/>
    <property type="evidence" value="ECO:0007669"/>
    <property type="project" value="TreeGrafter"/>
</dbReference>
<accession>A0AAX4J4E5</accession>
<evidence type="ECO:0000259" key="5">
    <source>
        <dbReference type="PROSITE" id="PS51635"/>
    </source>
</evidence>
<comment type="caution">
    <text evidence="4">Lacks conserved residue(s) required for the propagation of feature annotation.</text>
</comment>
<keyword evidence="2" id="KW-0442">Lipid degradation</keyword>
<dbReference type="PANTHER" id="PTHR24185:SF1">
    <property type="entry name" value="CALCIUM-INDEPENDENT PHOSPHOLIPASE A2-GAMMA"/>
    <property type="match status" value="1"/>
</dbReference>
<dbReference type="GO" id="GO:0046486">
    <property type="term" value="P:glycerolipid metabolic process"/>
    <property type="evidence" value="ECO:0007669"/>
    <property type="project" value="UniProtKB-ARBA"/>
</dbReference>
<evidence type="ECO:0000256" key="3">
    <source>
        <dbReference type="ARBA" id="ARBA00023098"/>
    </source>
</evidence>
<evidence type="ECO:0000256" key="2">
    <source>
        <dbReference type="ARBA" id="ARBA00022963"/>
    </source>
</evidence>
<dbReference type="RefSeq" id="XP_062787591.1">
    <property type="nucleotide sequence ID" value="XM_062931540.1"/>
</dbReference>
<dbReference type="GeneID" id="87951884"/>
<dbReference type="PROSITE" id="PS51635">
    <property type="entry name" value="PNPLA"/>
    <property type="match status" value="1"/>
</dbReference>